<evidence type="ECO:0000313" key="5">
    <source>
        <dbReference type="Proteomes" id="UP000635071"/>
    </source>
</evidence>
<reference evidence="4" key="1">
    <citation type="journal article" date="2014" name="Int. J. Syst. Evol. Microbiol.">
        <title>Complete genome sequence of Corynebacterium casei LMG S-19264T (=DSM 44701T), isolated from a smear-ripened cheese.</title>
        <authorList>
            <consortium name="US DOE Joint Genome Institute (JGI-PGF)"/>
            <person name="Walter F."/>
            <person name="Albersmeier A."/>
            <person name="Kalinowski J."/>
            <person name="Ruckert C."/>
        </authorList>
    </citation>
    <scope>NUCLEOTIDE SEQUENCE</scope>
    <source>
        <strain evidence="4">CGMCC 1.15519</strain>
    </source>
</reference>
<dbReference type="InterPro" id="IPR009097">
    <property type="entry name" value="Cyclic_Pdiesterase"/>
</dbReference>
<dbReference type="InterPro" id="IPR014051">
    <property type="entry name" value="Phosphoesterase_HXTX"/>
</dbReference>
<proteinExistence type="inferred from homology"/>
<feature type="domain" description="Phosphoesterase HXTX" evidence="3">
    <location>
        <begin position="11"/>
        <end position="86"/>
    </location>
</feature>
<feature type="active site" description="Proton donor" evidence="2">
    <location>
        <position position="37"/>
    </location>
</feature>
<feature type="active site" description="Proton acceptor" evidence="2">
    <location>
        <position position="121"/>
    </location>
</feature>
<dbReference type="SUPFAM" id="SSF55144">
    <property type="entry name" value="LigT-like"/>
    <property type="match status" value="1"/>
</dbReference>
<evidence type="ECO:0000256" key="1">
    <source>
        <dbReference type="ARBA" id="ARBA00022801"/>
    </source>
</evidence>
<dbReference type="Proteomes" id="UP000635071">
    <property type="component" value="Unassembled WGS sequence"/>
</dbReference>
<keyword evidence="1 2" id="KW-0378">Hydrolase</keyword>
<dbReference type="RefSeq" id="WP_188761030.1">
    <property type="nucleotide sequence ID" value="NZ_BMJM01000001.1"/>
</dbReference>
<feature type="short sequence motif" description="HXTX 2" evidence="2">
    <location>
        <begin position="121"/>
        <end position="124"/>
    </location>
</feature>
<dbReference type="GO" id="GO:0004113">
    <property type="term" value="F:2',3'-cyclic-nucleotide 3'-phosphodiesterase activity"/>
    <property type="evidence" value="ECO:0007669"/>
    <property type="project" value="InterPro"/>
</dbReference>
<dbReference type="Pfam" id="PF02834">
    <property type="entry name" value="LigT_PEase"/>
    <property type="match status" value="2"/>
</dbReference>
<accession>A0A916ZI89</accession>
<dbReference type="AlphaFoldDB" id="A0A916ZI89"/>
<dbReference type="PANTHER" id="PTHR35561">
    <property type="entry name" value="RNA 2',3'-CYCLIC PHOSPHODIESTERASE"/>
    <property type="match status" value="1"/>
</dbReference>
<name>A0A916ZI89_9SPHN</name>
<sequence length="175" mass="19103">MIRLFAAIELPLAVRDALLSAMGGIAGARWQNDDQLHLTLRFIGEVDRHQAADIAAALGSVRVVPFEISLGGVGTFDRREQIDTLWVGVTPAAPVAELAKRVDQALLRIGMPLETRAFLPHITVARFGRTMGSVGGFPLVPLPVAPFVVNGFALWESRLTIEGADYRIVERYRGF</sequence>
<feature type="short sequence motif" description="HXTX 1" evidence="2">
    <location>
        <begin position="37"/>
        <end position="40"/>
    </location>
</feature>
<dbReference type="Gene3D" id="3.90.1140.10">
    <property type="entry name" value="Cyclic phosphodiesterase"/>
    <property type="match status" value="1"/>
</dbReference>
<dbReference type="NCBIfam" id="TIGR02258">
    <property type="entry name" value="2_5_ligase"/>
    <property type="match status" value="1"/>
</dbReference>
<comment type="similarity">
    <text evidence="2">Belongs to the 2H phosphoesterase superfamily. ThpR family.</text>
</comment>
<comment type="caution">
    <text evidence="4">The sequence shown here is derived from an EMBL/GenBank/DDBJ whole genome shotgun (WGS) entry which is preliminary data.</text>
</comment>
<protein>
    <recommendedName>
        <fullName evidence="2">RNA 2',3'-cyclic phosphodiesterase</fullName>
        <shortName evidence="2">RNA 2',3'-CPDase</shortName>
        <ecNumber evidence="2">3.1.4.58</ecNumber>
    </recommendedName>
</protein>
<dbReference type="PANTHER" id="PTHR35561:SF1">
    <property type="entry name" value="RNA 2',3'-CYCLIC PHOSPHODIESTERASE"/>
    <property type="match status" value="1"/>
</dbReference>
<comment type="function">
    <text evidence="2">Hydrolyzes RNA 2',3'-cyclic phosphodiester to an RNA 2'-phosphomonoester.</text>
</comment>
<keyword evidence="5" id="KW-1185">Reference proteome</keyword>
<dbReference type="EC" id="3.1.4.58" evidence="2"/>
<dbReference type="EMBL" id="BMJM01000001">
    <property type="protein sequence ID" value="GGD99242.1"/>
    <property type="molecule type" value="Genomic_DNA"/>
</dbReference>
<evidence type="ECO:0000313" key="4">
    <source>
        <dbReference type="EMBL" id="GGD99242.1"/>
    </source>
</evidence>
<gene>
    <name evidence="4" type="ORF">GCM10011529_01690</name>
</gene>
<comment type="catalytic activity">
    <reaction evidence="2">
        <text>a 3'-end 2',3'-cyclophospho-ribonucleotide-RNA + H2O = a 3'-end 2'-phospho-ribonucleotide-RNA + H(+)</text>
        <dbReference type="Rhea" id="RHEA:11828"/>
        <dbReference type="Rhea" id="RHEA-COMP:10464"/>
        <dbReference type="Rhea" id="RHEA-COMP:17353"/>
        <dbReference type="ChEBI" id="CHEBI:15377"/>
        <dbReference type="ChEBI" id="CHEBI:15378"/>
        <dbReference type="ChEBI" id="CHEBI:83064"/>
        <dbReference type="ChEBI" id="CHEBI:173113"/>
        <dbReference type="EC" id="3.1.4.58"/>
    </reaction>
</comment>
<reference evidence="4" key="2">
    <citation type="submission" date="2020-09" db="EMBL/GenBank/DDBJ databases">
        <authorList>
            <person name="Sun Q."/>
            <person name="Zhou Y."/>
        </authorList>
    </citation>
    <scope>NUCLEOTIDE SEQUENCE</scope>
    <source>
        <strain evidence="4">CGMCC 1.15519</strain>
    </source>
</reference>
<dbReference type="InterPro" id="IPR004175">
    <property type="entry name" value="RNA_CPDase"/>
</dbReference>
<dbReference type="GO" id="GO:0008664">
    <property type="term" value="F:RNA 2',3'-cyclic 3'-phosphodiesterase activity"/>
    <property type="evidence" value="ECO:0007669"/>
    <property type="project" value="UniProtKB-EC"/>
</dbReference>
<dbReference type="HAMAP" id="MF_01940">
    <property type="entry name" value="RNA_CPDase"/>
    <property type="match status" value="1"/>
</dbReference>
<evidence type="ECO:0000256" key="2">
    <source>
        <dbReference type="HAMAP-Rule" id="MF_01940"/>
    </source>
</evidence>
<feature type="domain" description="Phosphoesterase HXTX" evidence="3">
    <location>
        <begin position="92"/>
        <end position="159"/>
    </location>
</feature>
<evidence type="ECO:0000259" key="3">
    <source>
        <dbReference type="Pfam" id="PF02834"/>
    </source>
</evidence>
<organism evidence="4 5">
    <name type="scientific">Sandarakinorhabdus glacialis</name>
    <dbReference type="NCBI Taxonomy" id="1614636"/>
    <lineage>
        <taxon>Bacteria</taxon>
        <taxon>Pseudomonadati</taxon>
        <taxon>Pseudomonadota</taxon>
        <taxon>Alphaproteobacteria</taxon>
        <taxon>Sphingomonadales</taxon>
        <taxon>Sphingosinicellaceae</taxon>
        <taxon>Sandarakinorhabdus</taxon>
    </lineage>
</organism>